<evidence type="ECO:0000313" key="4">
    <source>
        <dbReference type="EMBL" id="RDV03728.1"/>
    </source>
</evidence>
<dbReference type="Gene3D" id="2.20.200.10">
    <property type="entry name" value="Outer membrane efflux proteins (OEP)"/>
    <property type="match status" value="1"/>
</dbReference>
<comment type="similarity">
    <text evidence="1 2">Belongs to the outer membrane factor (OMF) (TC 1.B.17) family.</text>
</comment>
<keyword evidence="2" id="KW-0564">Palmitate</keyword>
<dbReference type="PANTHER" id="PTHR30203:SF33">
    <property type="entry name" value="BLR4455 PROTEIN"/>
    <property type="match status" value="1"/>
</dbReference>
<evidence type="ECO:0000256" key="1">
    <source>
        <dbReference type="ARBA" id="ARBA00007613"/>
    </source>
</evidence>
<dbReference type="EMBL" id="QRGO01000001">
    <property type="protein sequence ID" value="RDV03728.1"/>
    <property type="molecule type" value="Genomic_DNA"/>
</dbReference>
<dbReference type="SUPFAM" id="SSF56954">
    <property type="entry name" value="Outer membrane efflux proteins (OEP)"/>
    <property type="match status" value="1"/>
</dbReference>
<dbReference type="GO" id="GO:0005886">
    <property type="term" value="C:plasma membrane"/>
    <property type="evidence" value="ECO:0007669"/>
    <property type="project" value="UniProtKB-SubCell"/>
</dbReference>
<keyword evidence="2" id="KW-0812">Transmembrane</keyword>
<keyword evidence="5" id="KW-1185">Reference proteome</keyword>
<dbReference type="InterPro" id="IPR010131">
    <property type="entry name" value="MdtP/NodT-like"/>
</dbReference>
<dbReference type="NCBIfam" id="TIGR01845">
    <property type="entry name" value="outer_NodT"/>
    <property type="match status" value="1"/>
</dbReference>
<sequence>MRFFGRTSRRFGLETAKQPFCRMLFATSLALTLGGCLLSDKPEPGLDIPARYDGSSANPKIAEAALPTLDWWRGFRSRELTDIVEQAREANLDIAAAIARIVQADAQSRIVGAALLPAIDLNGNASRSQASKTTGLGNGQPFVDNNGFRVSNTLNATLSASYEIDFWGKNRAALRSFEQTAVASRFDRDVVTLSTIATAANSYFQVLAAQDRLRAARNNLAAAERVLGLIRQRLNAGTASDLEVSQQESLVATQRAAIPPLEQTVAQFRNALAVLMARVPEHVSIRGGSLNAVAVPRVTPGLPSSLLAQRPDIREAEAQLAAANANVENARAQLLPSVTLTGAGGYQSSVFKLLMRPESVIFNAAAGLTQPIFEGGRLLGNVDLQKGRQDELLQNYRKAVISGFADVETALSAIRTTTQREQLQRAVVSASQRAFDISEQRLREGTIDLITVLQTQQSLFTAQDSLVQARLARLQAVVSLYQALGGGWGPKPETIEAPDAR</sequence>
<keyword evidence="3" id="KW-0175">Coiled coil</keyword>
<evidence type="ECO:0000313" key="5">
    <source>
        <dbReference type="Proteomes" id="UP000263993"/>
    </source>
</evidence>
<dbReference type="InterPro" id="IPR003423">
    <property type="entry name" value="OMP_efflux"/>
</dbReference>
<evidence type="ECO:0000256" key="3">
    <source>
        <dbReference type="SAM" id="Coils"/>
    </source>
</evidence>
<feature type="coiled-coil region" evidence="3">
    <location>
        <begin position="206"/>
        <end position="233"/>
    </location>
</feature>
<organism evidence="4 5">
    <name type="scientific">Undibacter mobilis</name>
    <dbReference type="NCBI Taxonomy" id="2292256"/>
    <lineage>
        <taxon>Bacteria</taxon>
        <taxon>Pseudomonadati</taxon>
        <taxon>Pseudomonadota</taxon>
        <taxon>Alphaproteobacteria</taxon>
        <taxon>Hyphomicrobiales</taxon>
        <taxon>Nitrobacteraceae</taxon>
        <taxon>Undibacter</taxon>
    </lineage>
</organism>
<comment type="caution">
    <text evidence="4">The sequence shown here is derived from an EMBL/GenBank/DDBJ whole genome shotgun (WGS) entry which is preliminary data.</text>
</comment>
<dbReference type="GO" id="GO:0015562">
    <property type="term" value="F:efflux transmembrane transporter activity"/>
    <property type="evidence" value="ECO:0007669"/>
    <property type="project" value="InterPro"/>
</dbReference>
<evidence type="ECO:0000256" key="2">
    <source>
        <dbReference type="RuleBase" id="RU362097"/>
    </source>
</evidence>
<protein>
    <submittedName>
        <fullName evidence="4">RND transporter</fullName>
    </submittedName>
</protein>
<keyword evidence="2" id="KW-0472">Membrane</keyword>
<keyword evidence="2" id="KW-0449">Lipoprotein</keyword>
<dbReference type="AlphaFoldDB" id="A0A371B819"/>
<keyword evidence="2" id="KW-1134">Transmembrane beta strand</keyword>
<gene>
    <name evidence="4" type="ORF">DXH78_03485</name>
</gene>
<name>A0A371B819_9BRAD</name>
<comment type="subcellular location">
    <subcellularLocation>
        <location evidence="2">Cell membrane</location>
        <topology evidence="2">Lipid-anchor</topology>
    </subcellularLocation>
</comment>
<reference evidence="5" key="1">
    <citation type="submission" date="2018-08" db="EMBL/GenBank/DDBJ databases">
        <authorList>
            <person name="Kim S.-J."/>
            <person name="Jung G.-Y."/>
        </authorList>
    </citation>
    <scope>NUCLEOTIDE SEQUENCE [LARGE SCALE GENOMIC DNA]</scope>
    <source>
        <strain evidence="5">GY_H</strain>
    </source>
</reference>
<dbReference type="PANTHER" id="PTHR30203">
    <property type="entry name" value="OUTER MEMBRANE CATION EFFLUX PROTEIN"/>
    <property type="match status" value="1"/>
</dbReference>
<dbReference type="Pfam" id="PF02321">
    <property type="entry name" value="OEP"/>
    <property type="match status" value="2"/>
</dbReference>
<dbReference type="Proteomes" id="UP000263993">
    <property type="component" value="Unassembled WGS sequence"/>
</dbReference>
<accession>A0A371B819</accession>
<dbReference type="OrthoDB" id="9783100at2"/>
<proteinExistence type="inferred from homology"/>
<dbReference type="Gene3D" id="1.20.1600.10">
    <property type="entry name" value="Outer membrane efflux proteins (OEP)"/>
    <property type="match status" value="1"/>
</dbReference>